<gene>
    <name evidence="1" type="ORF">CHARACLAT_015958</name>
</gene>
<accession>A0ABU7DAT9</accession>
<reference evidence="1 2" key="1">
    <citation type="submission" date="2021-06" db="EMBL/GenBank/DDBJ databases">
        <authorList>
            <person name="Palmer J.M."/>
        </authorList>
    </citation>
    <scope>NUCLEOTIDE SEQUENCE [LARGE SCALE GENOMIC DNA]</scope>
    <source>
        <strain evidence="1 2">CL_MEX2019</strain>
        <tissue evidence="1">Muscle</tissue>
    </source>
</reference>
<proteinExistence type="predicted"/>
<evidence type="ECO:0000313" key="2">
    <source>
        <dbReference type="Proteomes" id="UP001352852"/>
    </source>
</evidence>
<protein>
    <submittedName>
        <fullName evidence="1">Uncharacterized protein</fullName>
    </submittedName>
</protein>
<name>A0ABU7DAT9_9TELE</name>
<dbReference type="EMBL" id="JAHUTJ010017657">
    <property type="protein sequence ID" value="MED6270999.1"/>
    <property type="molecule type" value="Genomic_DNA"/>
</dbReference>
<keyword evidence="2" id="KW-1185">Reference proteome</keyword>
<comment type="caution">
    <text evidence="1">The sequence shown here is derived from an EMBL/GenBank/DDBJ whole genome shotgun (WGS) entry which is preliminary data.</text>
</comment>
<sequence length="69" mass="7602">MAFTGLSTKDLLRKIKEEGIDVSEAEAQRFRDNDVDGDTVDCGLTESMIGNLCLQRKGSKVLLQHHPAV</sequence>
<evidence type="ECO:0000313" key="1">
    <source>
        <dbReference type="EMBL" id="MED6270999.1"/>
    </source>
</evidence>
<dbReference type="Proteomes" id="UP001352852">
    <property type="component" value="Unassembled WGS sequence"/>
</dbReference>
<organism evidence="1 2">
    <name type="scientific">Characodon lateralis</name>
    <dbReference type="NCBI Taxonomy" id="208331"/>
    <lineage>
        <taxon>Eukaryota</taxon>
        <taxon>Metazoa</taxon>
        <taxon>Chordata</taxon>
        <taxon>Craniata</taxon>
        <taxon>Vertebrata</taxon>
        <taxon>Euteleostomi</taxon>
        <taxon>Actinopterygii</taxon>
        <taxon>Neopterygii</taxon>
        <taxon>Teleostei</taxon>
        <taxon>Neoteleostei</taxon>
        <taxon>Acanthomorphata</taxon>
        <taxon>Ovalentaria</taxon>
        <taxon>Atherinomorphae</taxon>
        <taxon>Cyprinodontiformes</taxon>
        <taxon>Goodeidae</taxon>
        <taxon>Characodon</taxon>
    </lineage>
</organism>